<dbReference type="PROSITE" id="PS51009">
    <property type="entry name" value="CYTCII"/>
    <property type="match status" value="1"/>
</dbReference>
<dbReference type="InterPro" id="IPR002321">
    <property type="entry name" value="Cyt_c_II"/>
</dbReference>
<name>A0A2S8FD34_9BACT</name>
<comment type="caution">
    <text evidence="1">The sequence shown here is derived from an EMBL/GenBank/DDBJ whole genome shotgun (WGS) entry which is preliminary data.</text>
</comment>
<dbReference type="AlphaFoldDB" id="A0A2S8FD34"/>
<dbReference type="Gene3D" id="3.90.190.10">
    <property type="entry name" value="Protein tyrosine phosphatase superfamily"/>
    <property type="match status" value="1"/>
</dbReference>
<dbReference type="GO" id="GO:0009055">
    <property type="term" value="F:electron transfer activity"/>
    <property type="evidence" value="ECO:0007669"/>
    <property type="project" value="InterPro"/>
</dbReference>
<evidence type="ECO:0008006" key="3">
    <source>
        <dbReference type="Google" id="ProtNLM"/>
    </source>
</evidence>
<sequence length="295" mass="31864">MQLAPLFLLPILLAADPTLPTGPAEKQVDPPGVHNLFQVTPRVWSGSQPHGAEGFESLEKLGVKVIVSVDGAKPDVAEAKKHGLKYVHIPFGYDGVPANAQAQLAEVMKQYPDQIYFHCHHGKHRGPAGVAIACLAEGSLTTAQAEAFMHQAGTSGDYAGLWKNVHEFQLPPAGTPRPMLVETAQVESLAAAMAGIDRVYDNLVLLSKANWKPPADHPDLSPVEEALLMREGLYETGRLLPADKYDLKFRKLLKESEDIATGIETKLKAGQTAGLNADLAKLKQACTACHVDYRN</sequence>
<proteinExistence type="predicted"/>
<organism evidence="1 2">
    <name type="scientific">Blastopirellula marina</name>
    <dbReference type="NCBI Taxonomy" id="124"/>
    <lineage>
        <taxon>Bacteria</taxon>
        <taxon>Pseudomonadati</taxon>
        <taxon>Planctomycetota</taxon>
        <taxon>Planctomycetia</taxon>
        <taxon>Pirellulales</taxon>
        <taxon>Pirellulaceae</taxon>
        <taxon>Blastopirellula</taxon>
    </lineage>
</organism>
<dbReference type="GO" id="GO:0005506">
    <property type="term" value="F:iron ion binding"/>
    <property type="evidence" value="ECO:0007669"/>
    <property type="project" value="InterPro"/>
</dbReference>
<dbReference type="Proteomes" id="UP000239388">
    <property type="component" value="Unassembled WGS sequence"/>
</dbReference>
<dbReference type="Gene3D" id="1.20.120.10">
    <property type="entry name" value="Cytochrome c/b562"/>
    <property type="match status" value="1"/>
</dbReference>
<dbReference type="EMBL" id="PUIB01000021">
    <property type="protein sequence ID" value="PQO30078.1"/>
    <property type="molecule type" value="Genomic_DNA"/>
</dbReference>
<evidence type="ECO:0000313" key="2">
    <source>
        <dbReference type="Proteomes" id="UP000239388"/>
    </source>
</evidence>
<dbReference type="OrthoDB" id="251220at2"/>
<reference evidence="1 2" key="1">
    <citation type="submission" date="2018-02" db="EMBL/GenBank/DDBJ databases">
        <title>Comparative genomes isolates from brazilian mangrove.</title>
        <authorList>
            <person name="Araujo J.E."/>
            <person name="Taketani R.G."/>
            <person name="Silva M.C.P."/>
            <person name="Loureco M.V."/>
            <person name="Andreote F.D."/>
        </authorList>
    </citation>
    <scope>NUCLEOTIDE SEQUENCE [LARGE SCALE GENOMIC DNA]</scope>
    <source>
        <strain evidence="1 2">NAP PRIS-MGV</strain>
    </source>
</reference>
<dbReference type="RefSeq" id="WP_105357275.1">
    <property type="nucleotide sequence ID" value="NZ_PUIB01000021.1"/>
</dbReference>
<dbReference type="SUPFAM" id="SSF52799">
    <property type="entry name" value="(Phosphotyrosine protein) phosphatases II"/>
    <property type="match status" value="1"/>
</dbReference>
<dbReference type="InterPro" id="IPR029021">
    <property type="entry name" value="Prot-tyrosine_phosphatase-like"/>
</dbReference>
<dbReference type="GO" id="GO:0022900">
    <property type="term" value="P:electron transport chain"/>
    <property type="evidence" value="ECO:0007669"/>
    <property type="project" value="InterPro"/>
</dbReference>
<gene>
    <name evidence="1" type="ORF">C5Y98_21220</name>
</gene>
<dbReference type="SUPFAM" id="SSF47175">
    <property type="entry name" value="Cytochromes"/>
    <property type="match status" value="1"/>
</dbReference>
<dbReference type="GO" id="GO:0020037">
    <property type="term" value="F:heme binding"/>
    <property type="evidence" value="ECO:0007669"/>
    <property type="project" value="InterPro"/>
</dbReference>
<protein>
    <recommendedName>
        <fullName evidence="3">Cytochrome C</fullName>
    </recommendedName>
</protein>
<dbReference type="InterPro" id="IPR010980">
    <property type="entry name" value="Cyt_c/b562"/>
</dbReference>
<accession>A0A2S8FD34</accession>
<evidence type="ECO:0000313" key="1">
    <source>
        <dbReference type="EMBL" id="PQO30078.1"/>
    </source>
</evidence>